<reference evidence="1 2" key="1">
    <citation type="submission" date="2020-08" db="EMBL/GenBank/DDBJ databases">
        <title>Genomic Encyclopedia of Type Strains, Phase IV (KMG-IV): sequencing the most valuable type-strain genomes for metagenomic binning, comparative biology and taxonomic classification.</title>
        <authorList>
            <person name="Goeker M."/>
        </authorList>
    </citation>
    <scope>NUCLEOTIDE SEQUENCE [LARGE SCALE GENOMIC DNA]</scope>
    <source>
        <strain evidence="1 2">DSM 27163</strain>
    </source>
</reference>
<gene>
    <name evidence="1" type="ORF">FHR21_003219</name>
</gene>
<dbReference type="Proteomes" id="UP000537161">
    <property type="component" value="Unassembled WGS sequence"/>
</dbReference>
<dbReference type="RefSeq" id="WP_184100104.1">
    <property type="nucleotide sequence ID" value="NZ_JACIJH010000012.1"/>
</dbReference>
<keyword evidence="2" id="KW-1185">Reference proteome</keyword>
<sequence>MERAEKMALLDRGLTRAAEAIGDVTPAVMALYYARYPEAAASFEHHGLGKTAALEGEMVENCLYCLMHCIDRRGEIDILLETSVPHHHFTLDVSLGWYRGMVDATIDVIAETVPAEASDELALWTEIRGIMDAIFAECRTLLPEEGVEAG</sequence>
<proteinExistence type="predicted"/>
<protein>
    <recommendedName>
        <fullName evidence="3">Globin</fullName>
    </recommendedName>
</protein>
<evidence type="ECO:0008006" key="3">
    <source>
        <dbReference type="Google" id="ProtNLM"/>
    </source>
</evidence>
<dbReference type="EMBL" id="JACIJH010000012">
    <property type="protein sequence ID" value="MBB5707851.1"/>
    <property type="molecule type" value="Genomic_DNA"/>
</dbReference>
<comment type="caution">
    <text evidence="1">The sequence shown here is derived from an EMBL/GenBank/DDBJ whole genome shotgun (WGS) entry which is preliminary data.</text>
</comment>
<dbReference type="SUPFAM" id="SSF46458">
    <property type="entry name" value="Globin-like"/>
    <property type="match status" value="1"/>
</dbReference>
<dbReference type="AlphaFoldDB" id="A0A7W9ETC0"/>
<dbReference type="InterPro" id="IPR009050">
    <property type="entry name" value="Globin-like_sf"/>
</dbReference>
<organism evidence="1 2">
    <name type="scientific">Sphingopyxis panaciterrulae</name>
    <dbReference type="NCBI Taxonomy" id="462372"/>
    <lineage>
        <taxon>Bacteria</taxon>
        <taxon>Pseudomonadati</taxon>
        <taxon>Pseudomonadota</taxon>
        <taxon>Alphaproteobacteria</taxon>
        <taxon>Sphingomonadales</taxon>
        <taxon>Sphingomonadaceae</taxon>
        <taxon>Sphingopyxis</taxon>
    </lineage>
</organism>
<evidence type="ECO:0000313" key="1">
    <source>
        <dbReference type="EMBL" id="MBB5707851.1"/>
    </source>
</evidence>
<name>A0A7W9ETC0_9SPHN</name>
<evidence type="ECO:0000313" key="2">
    <source>
        <dbReference type="Proteomes" id="UP000537161"/>
    </source>
</evidence>
<accession>A0A7W9ETC0</accession>